<protein>
    <recommendedName>
        <fullName evidence="3">Ubiquitin thioesterase OTU</fullName>
        <ecNumber evidence="3">3.4.19.12</ecNumber>
    </recommendedName>
</protein>
<evidence type="ECO:0000259" key="6">
    <source>
        <dbReference type="PROSITE" id="PS50802"/>
    </source>
</evidence>
<dbReference type="GO" id="GO:0005634">
    <property type="term" value="C:nucleus"/>
    <property type="evidence" value="ECO:0007669"/>
    <property type="project" value="TreeGrafter"/>
</dbReference>
<feature type="region of interest" description="Disordered" evidence="5">
    <location>
        <begin position="94"/>
        <end position="131"/>
    </location>
</feature>
<accession>A0A813KTG6</accession>
<dbReference type="Gene3D" id="3.90.70.80">
    <property type="match status" value="1"/>
</dbReference>
<dbReference type="InterPro" id="IPR003323">
    <property type="entry name" value="OTU_dom"/>
</dbReference>
<evidence type="ECO:0000256" key="5">
    <source>
        <dbReference type="SAM" id="MobiDB-lite"/>
    </source>
</evidence>
<keyword evidence="2 3" id="KW-0378">Hydrolase</keyword>
<feature type="non-terminal residue" evidence="7">
    <location>
        <position position="1"/>
    </location>
</feature>
<evidence type="ECO:0000256" key="1">
    <source>
        <dbReference type="ARBA" id="ARBA00000707"/>
    </source>
</evidence>
<feature type="region of interest" description="Disordered" evidence="5">
    <location>
        <begin position="20"/>
        <end position="45"/>
    </location>
</feature>
<feature type="region of interest" description="Disordered" evidence="5">
    <location>
        <begin position="796"/>
        <end position="821"/>
    </location>
</feature>
<evidence type="ECO:0000256" key="2">
    <source>
        <dbReference type="ARBA" id="ARBA00022801"/>
    </source>
</evidence>
<feature type="region of interest" description="Disordered" evidence="5">
    <location>
        <begin position="892"/>
        <end position="913"/>
    </location>
</feature>
<feature type="domain" description="OTU" evidence="6">
    <location>
        <begin position="214"/>
        <end position="338"/>
    </location>
</feature>
<keyword evidence="3" id="KW-0963">Cytoplasm</keyword>
<name>A0A813KTG6_POLGL</name>
<dbReference type="GO" id="GO:0005829">
    <property type="term" value="C:cytosol"/>
    <property type="evidence" value="ECO:0007669"/>
    <property type="project" value="TreeGrafter"/>
</dbReference>
<proteinExistence type="predicted"/>
<keyword evidence="3" id="KW-0788">Thiol protease</keyword>
<comment type="subcellular location">
    <subcellularLocation>
        <location evidence="3">Cytoplasm</location>
    </subcellularLocation>
</comment>
<keyword evidence="3" id="KW-0833">Ubl conjugation pathway</keyword>
<dbReference type="EMBL" id="CAJNNW010032302">
    <property type="protein sequence ID" value="CAE8712287.1"/>
    <property type="molecule type" value="Genomic_DNA"/>
</dbReference>
<dbReference type="GO" id="GO:0016579">
    <property type="term" value="P:protein deubiquitination"/>
    <property type="evidence" value="ECO:0007669"/>
    <property type="project" value="TreeGrafter"/>
</dbReference>
<comment type="function">
    <text evidence="3">Hydrolase that can remove conjugated ubiquitin from proteins and may therefore play an important regulatory role at the level of protein turnover by preventing degradation.</text>
</comment>
<reference evidence="7" key="1">
    <citation type="submission" date="2021-02" db="EMBL/GenBank/DDBJ databases">
        <authorList>
            <person name="Dougan E. K."/>
            <person name="Rhodes N."/>
            <person name="Thang M."/>
            <person name="Chan C."/>
        </authorList>
    </citation>
    <scope>NUCLEOTIDE SEQUENCE</scope>
</reference>
<dbReference type="GO" id="GO:0036503">
    <property type="term" value="P:ERAD pathway"/>
    <property type="evidence" value="ECO:0007669"/>
    <property type="project" value="TreeGrafter"/>
</dbReference>
<dbReference type="GO" id="GO:0030968">
    <property type="term" value="P:endoplasmic reticulum unfolded protein response"/>
    <property type="evidence" value="ECO:0007669"/>
    <property type="project" value="TreeGrafter"/>
</dbReference>
<feature type="compositionally biased region" description="Polar residues" evidence="5">
    <location>
        <begin position="805"/>
        <end position="819"/>
    </location>
</feature>
<dbReference type="GO" id="GO:0004843">
    <property type="term" value="F:cysteine-type deubiquitinase activity"/>
    <property type="evidence" value="ECO:0007669"/>
    <property type="project" value="UniProtKB-UniRule"/>
</dbReference>
<dbReference type="PROSITE" id="PS50802">
    <property type="entry name" value="OTU"/>
    <property type="match status" value="1"/>
</dbReference>
<dbReference type="PANTHER" id="PTHR13312:SF0">
    <property type="entry name" value="UBIQUITIN THIOESTERASE OTU1"/>
    <property type="match status" value="1"/>
</dbReference>
<evidence type="ECO:0000313" key="8">
    <source>
        <dbReference type="Proteomes" id="UP000626109"/>
    </source>
</evidence>
<keyword evidence="3" id="KW-0645">Protease</keyword>
<dbReference type="PANTHER" id="PTHR13312">
    <property type="entry name" value="HIV-INDUCED PROTEIN-7-LIKE PROTEASE"/>
    <property type="match status" value="1"/>
</dbReference>
<dbReference type="AlphaFoldDB" id="A0A813KTG6"/>
<evidence type="ECO:0000256" key="4">
    <source>
        <dbReference type="SAM" id="Coils"/>
    </source>
</evidence>
<feature type="compositionally biased region" description="Polar residues" evidence="5">
    <location>
        <begin position="892"/>
        <end position="904"/>
    </location>
</feature>
<dbReference type="CDD" id="cd22744">
    <property type="entry name" value="OTU"/>
    <property type="match status" value="1"/>
</dbReference>
<dbReference type="EC" id="3.4.19.12" evidence="3"/>
<feature type="coiled-coil region" evidence="4">
    <location>
        <begin position="585"/>
        <end position="615"/>
    </location>
</feature>
<organism evidence="7 8">
    <name type="scientific">Polarella glacialis</name>
    <name type="common">Dinoflagellate</name>
    <dbReference type="NCBI Taxonomy" id="89957"/>
    <lineage>
        <taxon>Eukaryota</taxon>
        <taxon>Sar</taxon>
        <taxon>Alveolata</taxon>
        <taxon>Dinophyceae</taxon>
        <taxon>Suessiales</taxon>
        <taxon>Suessiaceae</taxon>
        <taxon>Polarella</taxon>
    </lineage>
</organism>
<gene>
    <name evidence="7" type="ORF">PGLA2088_LOCUS36967</name>
</gene>
<feature type="compositionally biased region" description="Basic and acidic residues" evidence="5">
    <location>
        <begin position="29"/>
        <end position="42"/>
    </location>
</feature>
<feature type="coiled-coil region" evidence="4">
    <location>
        <begin position="739"/>
        <end position="766"/>
    </location>
</feature>
<evidence type="ECO:0000256" key="3">
    <source>
        <dbReference type="RuleBase" id="RU367104"/>
    </source>
</evidence>
<dbReference type="Pfam" id="PF02338">
    <property type="entry name" value="OTU"/>
    <property type="match status" value="1"/>
</dbReference>
<dbReference type="Proteomes" id="UP000626109">
    <property type="component" value="Unassembled WGS sequence"/>
</dbReference>
<evidence type="ECO:0000313" key="7">
    <source>
        <dbReference type="EMBL" id="CAE8712287.1"/>
    </source>
</evidence>
<feature type="region of interest" description="Disordered" evidence="5">
    <location>
        <begin position="623"/>
        <end position="642"/>
    </location>
</feature>
<keyword evidence="4" id="KW-0175">Coiled coil</keyword>
<sequence length="913" mass="99013">MTCGECFAFLGTGWGSFGGGRNPCNSSTRRTDKGQRPPDRGRPSIAGLKQAQDELALDAAAWKCLHDMHGGGGETCRPAVGMPPDLRSLALGRSHISGQSPCSPNPEALLRRPQGQLPVTGGDSSGRRKSSATAMADLWRLRLVKAISYTAKGAHRSAVAARKAASNAPARLARQVPNLPGRSRSEPVSCGITTSSKYVDEGNATTWQHEPVVGVIIKQPEDGSCLFHSIAHGLIGDGISGEKLRREVAQAIEDEPSLKIANTSVDEWVRMSTGKSHSAHARELYRGSVWGGALELAVAARMRKVNIHVYKQCSGGFRRITAFNEPTARRTVNVVSPLHVSADSGYLGLSTILSHAAITMLEAECFWSSAVYICGHVAQTGVTVHPRCKLYARLRLALWSLGGAQTCRVLKRPNWEQTRFRHFVVKMSLDTEPAFMSQELYFVDYKDSVLHHRFLKTPEDFSDVSPQLDEFHDKLCHKFHTGIAFQMAPSSQDNEHKLEHEEANTEIDKIRRGNGRLEDIPADANLGTPKQQIAAACWCPCLFGISKLPASQEYNAADVQQMHVIAANLPSASSNEYIAYLETHVERANGAALEAESAAAELRQLRIRMDGLEESSRSIARTVDSVQAQSSHASEHGLASRQEVQEQLQLLEGRTHRLEQRVSEGQTTAEAEIARLRNEVSLAVQELGQRLDERVQALKDRLDDRVQALQSIHDDGTSLIIREAQSTCVRLADDALGASEASQRKVDELTRQVETSKRRLDDFVSQTEAGLEALSADVIGVRAQLAGLTAATSAASADSAEAAVPTTTHTAGVRSSSIGPDSFTDGVADQVERRLAGRLGQQVLQLSNVLRRVVQSQASLSQQLSARQPVTTSTSASNLLAEADYAELSSGSYYTSPQAGNGVTNDVRRTAVD</sequence>
<comment type="caution">
    <text evidence="7">The sequence shown here is derived from an EMBL/GenBank/DDBJ whole genome shotgun (WGS) entry which is preliminary data.</text>
</comment>
<comment type="catalytic activity">
    <reaction evidence="1 3">
        <text>Thiol-dependent hydrolysis of ester, thioester, amide, peptide and isopeptide bonds formed by the C-terminal Gly of ubiquitin (a 76-residue protein attached to proteins as an intracellular targeting signal).</text>
        <dbReference type="EC" id="3.4.19.12"/>
    </reaction>
</comment>